<dbReference type="InterPro" id="IPR014583">
    <property type="entry name" value="Uncharacterised_Sir2-like"/>
</dbReference>
<evidence type="ECO:0000313" key="1">
    <source>
        <dbReference type="EMBL" id="PVE52268.1"/>
    </source>
</evidence>
<comment type="caution">
    <text evidence="1">The sequence shown here is derived from an EMBL/GenBank/DDBJ whole genome shotgun (WGS) entry which is preliminary data.</text>
</comment>
<protein>
    <submittedName>
        <fullName evidence="1">Sir2 family NAD-dependent protein deacetylase</fullName>
    </submittedName>
</protein>
<gene>
    <name evidence="1" type="ORF">DC430_15580</name>
</gene>
<dbReference type="SUPFAM" id="SSF52467">
    <property type="entry name" value="DHS-like NAD/FAD-binding domain"/>
    <property type="match status" value="1"/>
</dbReference>
<sequence length="271" mass="31012">MYEELARDIRDKRVVLFAGAGLSIPLGLPSWKELMSYMARDLGYDPDVLIRPGADYLQIAEFYKLEKDSIGPLRSWMDRSWQVEDDILTASRIHNQIVDLDFPLIYTTNYDRNIERIFELRSKPFTKIMSVLDVATAPLGQTQIIKFHGDFDDDTSLVLTESDYFERLEFESPLDVKFRADVLGRSILFVGYSLSDLNLRLLLYRLQKTWAITGFAAKRPQSYIVLLRPDPVQESVLLSRGIRPIVSEALDPNDALPEFFGKLLEAIGPKG</sequence>
<dbReference type="EMBL" id="QDFR01000005">
    <property type="protein sequence ID" value="PVE52268.1"/>
    <property type="molecule type" value="Genomic_DNA"/>
</dbReference>
<name>A0AA92H8L3_RHIRH</name>
<dbReference type="Proteomes" id="UP000244335">
    <property type="component" value="Unassembled WGS sequence"/>
</dbReference>
<dbReference type="AlphaFoldDB" id="A0AA92H8L3"/>
<dbReference type="InterPro" id="IPR029035">
    <property type="entry name" value="DHS-like_NAD/FAD-binding_dom"/>
</dbReference>
<reference evidence="1 2" key="1">
    <citation type="submission" date="2018-04" db="EMBL/GenBank/DDBJ databases">
        <authorList>
            <person name="Hagen T."/>
        </authorList>
    </citation>
    <scope>NUCLEOTIDE SEQUENCE [LARGE SCALE GENOMIC DNA]</scope>
    <source>
        <strain evidence="1 2">TPD7009</strain>
    </source>
</reference>
<organism evidence="1 2">
    <name type="scientific">Rhizobium rhizogenes</name>
    <name type="common">Agrobacterium rhizogenes</name>
    <dbReference type="NCBI Taxonomy" id="359"/>
    <lineage>
        <taxon>Bacteria</taxon>
        <taxon>Pseudomonadati</taxon>
        <taxon>Pseudomonadota</taxon>
        <taxon>Alphaproteobacteria</taxon>
        <taxon>Hyphomicrobiales</taxon>
        <taxon>Rhizobiaceae</taxon>
        <taxon>Rhizobium/Agrobacterium group</taxon>
        <taxon>Rhizobium</taxon>
    </lineage>
</organism>
<dbReference type="RefSeq" id="WP_116494828.1">
    <property type="nucleotide sequence ID" value="NZ_QDFR01000005.1"/>
</dbReference>
<accession>A0AA92H8L3</accession>
<dbReference type="PIRSF" id="PIRSF033541">
    <property type="entry name" value="ORF25P_Sir2"/>
    <property type="match status" value="1"/>
</dbReference>
<dbReference type="Pfam" id="PF13289">
    <property type="entry name" value="SIR2_2"/>
    <property type="match status" value="1"/>
</dbReference>
<proteinExistence type="predicted"/>
<evidence type="ECO:0000313" key="2">
    <source>
        <dbReference type="Proteomes" id="UP000244335"/>
    </source>
</evidence>